<evidence type="ECO:0000313" key="3">
    <source>
        <dbReference type="Proteomes" id="UP000005850"/>
    </source>
</evidence>
<dbReference type="PANTHER" id="PTHR38448">
    <property type="entry name" value="REGULATORY PROTEIN YLBF-RELATED"/>
    <property type="match status" value="1"/>
</dbReference>
<evidence type="ECO:0000256" key="1">
    <source>
        <dbReference type="SAM" id="MobiDB-lite"/>
    </source>
</evidence>
<gene>
    <name evidence="2" type="ORF">BRLA_c031800</name>
</gene>
<evidence type="ECO:0008006" key="4">
    <source>
        <dbReference type="Google" id="ProtNLM"/>
    </source>
</evidence>
<dbReference type="eggNOG" id="COG4550">
    <property type="taxonomic scope" value="Bacteria"/>
</dbReference>
<proteinExistence type="predicted"/>
<dbReference type="PANTHER" id="PTHR38448:SF1">
    <property type="entry name" value="YLBF FAMILY REGULATOR"/>
    <property type="match status" value="1"/>
</dbReference>
<evidence type="ECO:0000313" key="2">
    <source>
        <dbReference type="EMBL" id="AIG27492.1"/>
    </source>
</evidence>
<dbReference type="InterPro" id="IPR016783">
    <property type="entry name" value="Biofilm_formation_YmcA"/>
</dbReference>
<dbReference type="InterPro" id="IPR010368">
    <property type="entry name" value="Com_YlbF"/>
</dbReference>
<dbReference type="STRING" id="1042163.BRLA_c031800"/>
<feature type="region of interest" description="Disordered" evidence="1">
    <location>
        <begin position="126"/>
        <end position="150"/>
    </location>
</feature>
<name>A0A075R4L4_BRELA</name>
<organism evidence="2 3">
    <name type="scientific">Brevibacillus laterosporus LMG 15441</name>
    <dbReference type="NCBI Taxonomy" id="1042163"/>
    <lineage>
        <taxon>Bacteria</taxon>
        <taxon>Bacillati</taxon>
        <taxon>Bacillota</taxon>
        <taxon>Bacilli</taxon>
        <taxon>Bacillales</taxon>
        <taxon>Paenibacillaceae</taxon>
        <taxon>Brevibacillus</taxon>
    </lineage>
</organism>
<dbReference type="InterPro" id="IPR052767">
    <property type="entry name" value="Bact_com_dev_regulator"/>
</dbReference>
<accession>A0A075R4L4</accession>
<dbReference type="Pfam" id="PF06133">
    <property type="entry name" value="Com_YlbF"/>
    <property type="match status" value="1"/>
</dbReference>
<dbReference type="SUPFAM" id="SSF158622">
    <property type="entry name" value="YheA/YmcA-like"/>
    <property type="match status" value="1"/>
</dbReference>
<dbReference type="AlphaFoldDB" id="A0A075R4L4"/>
<dbReference type="PIRSF" id="PIRSF021287">
    <property type="entry name" value="Biofilm_formation_YmcA"/>
    <property type="match status" value="1"/>
</dbReference>
<dbReference type="Proteomes" id="UP000005850">
    <property type="component" value="Chromosome"/>
</dbReference>
<dbReference type="Gene3D" id="1.20.1500.10">
    <property type="entry name" value="YheA/YmcA-like"/>
    <property type="match status" value="1"/>
</dbReference>
<dbReference type="RefSeq" id="WP_003337049.1">
    <property type="nucleotide sequence ID" value="NZ_CP007806.1"/>
</dbReference>
<sequence length="150" mass="16762">MAETPVYTDQEILAKARELANMISRTKEVDFFKRAESQVKQNKRVQDLISSLKAKQKQLVMYESMNNTKLVEKVQAEFDALQEELDEIPLVTEFKQSQTDVNDLLQMVTHVITNTVSDRIILDTGGNPLTGKTGGPEAGHHDDEGCGCGH</sequence>
<reference evidence="2 3" key="1">
    <citation type="journal article" date="2011" name="J. Bacteriol.">
        <title>Genome sequence of Brevibacillus laterosporus LMG 15441, a pathogen of invertebrates.</title>
        <authorList>
            <person name="Djukic M."/>
            <person name="Poehlein A."/>
            <person name="Thurmer A."/>
            <person name="Daniel R."/>
        </authorList>
    </citation>
    <scope>NUCLEOTIDE SEQUENCE [LARGE SCALE GENOMIC DNA]</scope>
    <source>
        <strain evidence="2 3">LMG 15441</strain>
    </source>
</reference>
<dbReference type="EMBL" id="CP007806">
    <property type="protein sequence ID" value="AIG27492.1"/>
    <property type="molecule type" value="Genomic_DNA"/>
</dbReference>
<dbReference type="HOGENOM" id="CLU_141458_1_0_9"/>
<dbReference type="KEGG" id="blr:BRLA_c031800"/>
<keyword evidence="3" id="KW-1185">Reference proteome</keyword>
<dbReference type="InterPro" id="IPR023378">
    <property type="entry name" value="YheA/YmcA-like_dom_sf"/>
</dbReference>
<protein>
    <recommendedName>
        <fullName evidence="4">Master regulator for biofilm formation</fullName>
    </recommendedName>
</protein>